<sequence length="546" mass="59928">MNGSAAQQTKLGARAANSLRVKRRVVATGGSPAPSYRNENDVEESPDEEFHDGGADDDYVDVDADERGQRGFEETASCGGSAVTARIGNHHPAPMDGEGGGVGAITTSTSLSSAGDNDESQHDDDPPGGGSGGDAADGTLVASEALKDLSLPGGMMTKEVNYDDGATELYVLVEGSRWEEVCDRVRDYPSEASTWVVSSGTENTIFSWNVWRRLPLHEACRRQPPPVVIYALLSAYPESAMAESKFGELPLHETVRCGACAEVVNCILAAYPAAALARDNSGCTPLDILNGTGKLMDHDAVAAALNRTINVLTKEERAWEVKISTMQAEAKKAKDRRRKEYERVVANKNAEIVELGRLLEQEKLATSNLATKVIHTEQVVSEKNKTEKRYLEKIRRGEEEIRELVASNNGHKANIKELEDIVRSSRATILGLNDRIQALQSSMSSLLQDEETFVETKLKTAEMNFKQLMEHQFVFLRETEKRKELIKCRMKHLGIKVSPKKKLRDGEEKKKDVAPELEEVSNDEVAQKALASAIEQLCIPEDEMEC</sequence>
<feature type="compositionally biased region" description="Polar residues" evidence="4">
    <location>
        <begin position="105"/>
        <end position="115"/>
    </location>
</feature>
<feature type="compositionally biased region" description="Polar residues" evidence="4">
    <location>
        <begin position="1"/>
        <end position="10"/>
    </location>
</feature>
<dbReference type="AlphaFoldDB" id="A0ABD3R162"/>
<dbReference type="InterPro" id="IPR052420">
    <property type="entry name" value="Espin/Espin-like"/>
</dbReference>
<feature type="region of interest" description="Disordered" evidence="4">
    <location>
        <begin position="1"/>
        <end position="137"/>
    </location>
</feature>
<name>A0ABD3R162_9STRA</name>
<feature type="coiled-coil region" evidence="3">
    <location>
        <begin position="323"/>
        <end position="351"/>
    </location>
</feature>
<keyword evidence="6" id="KW-1185">Reference proteome</keyword>
<dbReference type="Proteomes" id="UP001530377">
    <property type="component" value="Unassembled WGS sequence"/>
</dbReference>
<organism evidence="5 6">
    <name type="scientific">Cyclostephanos tholiformis</name>
    <dbReference type="NCBI Taxonomy" id="382380"/>
    <lineage>
        <taxon>Eukaryota</taxon>
        <taxon>Sar</taxon>
        <taxon>Stramenopiles</taxon>
        <taxon>Ochrophyta</taxon>
        <taxon>Bacillariophyta</taxon>
        <taxon>Coscinodiscophyceae</taxon>
        <taxon>Thalassiosirophycidae</taxon>
        <taxon>Stephanodiscales</taxon>
        <taxon>Stephanodiscaceae</taxon>
        <taxon>Cyclostephanos</taxon>
    </lineage>
</organism>
<reference evidence="5 6" key="1">
    <citation type="submission" date="2024-10" db="EMBL/GenBank/DDBJ databases">
        <title>Updated reference genomes for cyclostephanoid diatoms.</title>
        <authorList>
            <person name="Roberts W.R."/>
            <person name="Alverson A.J."/>
        </authorList>
    </citation>
    <scope>NUCLEOTIDE SEQUENCE [LARGE SCALE GENOMIC DNA]</scope>
    <source>
        <strain evidence="5 6">AJA228-03</strain>
    </source>
</reference>
<dbReference type="PANTHER" id="PTHR24153:SF8">
    <property type="entry name" value="FORKED, ISOFORM F"/>
    <property type="match status" value="1"/>
</dbReference>
<comment type="caution">
    <text evidence="5">The sequence shown here is derived from an EMBL/GenBank/DDBJ whole genome shotgun (WGS) entry which is preliminary data.</text>
</comment>
<evidence type="ECO:0000313" key="5">
    <source>
        <dbReference type="EMBL" id="KAL3806263.1"/>
    </source>
</evidence>
<evidence type="ECO:0000313" key="6">
    <source>
        <dbReference type="Proteomes" id="UP001530377"/>
    </source>
</evidence>
<dbReference type="Pfam" id="PF13857">
    <property type="entry name" value="Ank_5"/>
    <property type="match status" value="1"/>
</dbReference>
<evidence type="ECO:0000256" key="2">
    <source>
        <dbReference type="ARBA" id="ARBA00023043"/>
    </source>
</evidence>
<gene>
    <name evidence="5" type="ORF">ACHAXA_010753</name>
</gene>
<proteinExistence type="predicted"/>
<protein>
    <submittedName>
        <fullName evidence="5">Uncharacterized protein</fullName>
    </submittedName>
</protein>
<accession>A0ABD3R162</accession>
<evidence type="ECO:0000256" key="1">
    <source>
        <dbReference type="ARBA" id="ARBA00022737"/>
    </source>
</evidence>
<dbReference type="PANTHER" id="PTHR24153">
    <property type="entry name" value="ESPIN"/>
    <property type="match status" value="1"/>
</dbReference>
<dbReference type="InterPro" id="IPR036770">
    <property type="entry name" value="Ankyrin_rpt-contain_sf"/>
</dbReference>
<feature type="compositionally biased region" description="Acidic residues" evidence="4">
    <location>
        <begin position="41"/>
        <end position="64"/>
    </location>
</feature>
<evidence type="ECO:0000256" key="4">
    <source>
        <dbReference type="SAM" id="MobiDB-lite"/>
    </source>
</evidence>
<evidence type="ECO:0000256" key="3">
    <source>
        <dbReference type="SAM" id="Coils"/>
    </source>
</evidence>
<keyword evidence="3" id="KW-0175">Coiled coil</keyword>
<keyword evidence="1" id="KW-0677">Repeat</keyword>
<dbReference type="SUPFAM" id="SSF48403">
    <property type="entry name" value="Ankyrin repeat"/>
    <property type="match status" value="1"/>
</dbReference>
<dbReference type="InterPro" id="IPR002110">
    <property type="entry name" value="Ankyrin_rpt"/>
</dbReference>
<dbReference type="EMBL" id="JALLPB020000850">
    <property type="protein sequence ID" value="KAL3806263.1"/>
    <property type="molecule type" value="Genomic_DNA"/>
</dbReference>
<dbReference type="Gene3D" id="1.25.40.20">
    <property type="entry name" value="Ankyrin repeat-containing domain"/>
    <property type="match status" value="1"/>
</dbReference>
<keyword evidence="2" id="KW-0040">ANK repeat</keyword>